<organism evidence="4 5">
    <name type="scientific">Acetoanaerobium pronyense</name>
    <dbReference type="NCBI Taxonomy" id="1482736"/>
    <lineage>
        <taxon>Bacteria</taxon>
        <taxon>Bacillati</taxon>
        <taxon>Bacillota</taxon>
        <taxon>Clostridia</taxon>
        <taxon>Peptostreptococcales</taxon>
        <taxon>Filifactoraceae</taxon>
        <taxon>Acetoanaerobium</taxon>
    </lineage>
</organism>
<evidence type="ECO:0000259" key="3">
    <source>
        <dbReference type="PROSITE" id="PS51462"/>
    </source>
</evidence>
<dbReference type="CDD" id="cd03424">
    <property type="entry name" value="NUDIX_ADPRase_Nudt5_UGPPase_Nudt14"/>
    <property type="match status" value="1"/>
</dbReference>
<dbReference type="EC" id="3.6.1.13" evidence="4"/>
<keyword evidence="5" id="KW-1185">Reference proteome</keyword>
<dbReference type="Pfam" id="PF00293">
    <property type="entry name" value="NUDIX"/>
    <property type="match status" value="1"/>
</dbReference>
<comment type="caution">
    <text evidence="4">The sequence shown here is derived from an EMBL/GenBank/DDBJ whole genome shotgun (WGS) entry which is preliminary data.</text>
</comment>
<dbReference type="PROSITE" id="PS51462">
    <property type="entry name" value="NUDIX"/>
    <property type="match status" value="1"/>
</dbReference>
<dbReference type="PANTHER" id="PTHR11839">
    <property type="entry name" value="UDP/ADP-SUGAR PYROPHOSPHATASE"/>
    <property type="match status" value="1"/>
</dbReference>
<dbReference type="SUPFAM" id="SSF55811">
    <property type="entry name" value="Nudix"/>
    <property type="match status" value="1"/>
</dbReference>
<proteinExistence type="predicted"/>
<gene>
    <name evidence="4" type="ORF">J2Z35_001399</name>
</gene>
<dbReference type="Gene3D" id="3.90.79.10">
    <property type="entry name" value="Nucleoside Triphosphate Pyrophosphohydrolase"/>
    <property type="match status" value="1"/>
</dbReference>
<dbReference type="EMBL" id="JAGGLI010000013">
    <property type="protein sequence ID" value="MBP2027602.1"/>
    <property type="molecule type" value="Genomic_DNA"/>
</dbReference>
<dbReference type="PANTHER" id="PTHR11839:SF18">
    <property type="entry name" value="NUDIX HYDROLASE DOMAIN-CONTAINING PROTEIN"/>
    <property type="match status" value="1"/>
</dbReference>
<name>A0ABS4KII9_9FIRM</name>
<dbReference type="Proteomes" id="UP001314903">
    <property type="component" value="Unassembled WGS sequence"/>
</dbReference>
<keyword evidence="2 4" id="KW-0378">Hydrolase</keyword>
<dbReference type="RefSeq" id="WP_209660665.1">
    <property type="nucleotide sequence ID" value="NZ_JAGGLI010000013.1"/>
</dbReference>
<evidence type="ECO:0000256" key="1">
    <source>
        <dbReference type="ARBA" id="ARBA00001946"/>
    </source>
</evidence>
<accession>A0ABS4KII9</accession>
<comment type="cofactor">
    <cofactor evidence="1">
        <name>Mg(2+)</name>
        <dbReference type="ChEBI" id="CHEBI:18420"/>
    </cofactor>
</comment>
<dbReference type="InterPro" id="IPR015797">
    <property type="entry name" value="NUDIX_hydrolase-like_dom_sf"/>
</dbReference>
<dbReference type="GO" id="GO:0005524">
    <property type="term" value="F:ATP binding"/>
    <property type="evidence" value="ECO:0007669"/>
    <property type="project" value="UniProtKB-KW"/>
</dbReference>
<evidence type="ECO:0000313" key="5">
    <source>
        <dbReference type="Proteomes" id="UP001314903"/>
    </source>
</evidence>
<dbReference type="InterPro" id="IPR000086">
    <property type="entry name" value="NUDIX_hydrolase_dom"/>
</dbReference>
<keyword evidence="4" id="KW-0547">Nucleotide-binding</keyword>
<reference evidence="4 5" key="1">
    <citation type="submission" date="2021-03" db="EMBL/GenBank/DDBJ databases">
        <title>Genomic Encyclopedia of Type Strains, Phase IV (KMG-IV): sequencing the most valuable type-strain genomes for metagenomic binning, comparative biology and taxonomic classification.</title>
        <authorList>
            <person name="Goeker M."/>
        </authorList>
    </citation>
    <scope>NUCLEOTIDE SEQUENCE [LARGE SCALE GENOMIC DNA]</scope>
    <source>
        <strain evidence="4 5">DSM 27512</strain>
    </source>
</reference>
<sequence length="180" mass="20631">MNLPEKTISSREIYTGKVLSLKVLTVEIEDQKYSQREIINHPGGTCIVAVNPSGKLILVKQYRKAIDSYIIELPAGKLESKENPEDSIKRELIEETGYIVEDVEFITSMYTSPGYSDEKLYLYYGKTKDWTEPRPDGDEAIEVIEIDIDEAIKMIKNKEIIDTKTLVGIQWFLINKSHLE</sequence>
<evidence type="ECO:0000313" key="4">
    <source>
        <dbReference type="EMBL" id="MBP2027602.1"/>
    </source>
</evidence>
<dbReference type="GO" id="GO:0047631">
    <property type="term" value="F:ADP-ribose diphosphatase activity"/>
    <property type="evidence" value="ECO:0007669"/>
    <property type="project" value="UniProtKB-EC"/>
</dbReference>
<protein>
    <submittedName>
        <fullName evidence="4">ADP-ribose pyrophosphatase</fullName>
        <ecNumber evidence="4">3.6.1.13</ecNumber>
    </submittedName>
</protein>
<feature type="domain" description="Nudix hydrolase" evidence="3">
    <location>
        <begin position="39"/>
        <end position="168"/>
    </location>
</feature>
<evidence type="ECO:0000256" key="2">
    <source>
        <dbReference type="ARBA" id="ARBA00022801"/>
    </source>
</evidence>
<keyword evidence="4" id="KW-0067">ATP-binding</keyword>